<dbReference type="OrthoDB" id="2530177at2759"/>
<feature type="compositionally biased region" description="Low complexity" evidence="1">
    <location>
        <begin position="459"/>
        <end position="477"/>
    </location>
</feature>
<feature type="region of interest" description="Disordered" evidence="1">
    <location>
        <begin position="584"/>
        <end position="603"/>
    </location>
</feature>
<feature type="region of interest" description="Disordered" evidence="1">
    <location>
        <begin position="16"/>
        <end position="46"/>
    </location>
</feature>
<feature type="compositionally biased region" description="Low complexity" evidence="1">
    <location>
        <begin position="128"/>
        <end position="137"/>
    </location>
</feature>
<evidence type="ECO:0000313" key="2">
    <source>
        <dbReference type="EMBL" id="TNY23152.1"/>
    </source>
</evidence>
<feature type="compositionally biased region" description="Basic and acidic residues" evidence="1">
    <location>
        <begin position="587"/>
        <end position="596"/>
    </location>
</feature>
<dbReference type="STRING" id="5288.A0A5C5G3Z2"/>
<reference evidence="2 3" key="1">
    <citation type="submission" date="2019-03" db="EMBL/GenBank/DDBJ databases">
        <title>Rhodosporidium diobovatum UCD-FST 08-225 genome sequencing, assembly, and annotation.</title>
        <authorList>
            <person name="Fakankun I.U."/>
            <person name="Fristensky B."/>
            <person name="Levin D.B."/>
        </authorList>
    </citation>
    <scope>NUCLEOTIDE SEQUENCE [LARGE SCALE GENOMIC DNA]</scope>
    <source>
        <strain evidence="2 3">UCD-FST 08-225</strain>
    </source>
</reference>
<proteinExistence type="predicted"/>
<feature type="region of interest" description="Disordered" evidence="1">
    <location>
        <begin position="459"/>
        <end position="557"/>
    </location>
</feature>
<accession>A0A5C5G3Z2</accession>
<feature type="compositionally biased region" description="Pro residues" evidence="1">
    <location>
        <begin position="506"/>
        <end position="518"/>
    </location>
</feature>
<feature type="compositionally biased region" description="Polar residues" evidence="1">
    <location>
        <begin position="934"/>
        <end position="947"/>
    </location>
</feature>
<protein>
    <submittedName>
        <fullName evidence="2">Uncharacterized protein</fullName>
    </submittedName>
</protein>
<feature type="compositionally biased region" description="Polar residues" evidence="1">
    <location>
        <begin position="322"/>
        <end position="338"/>
    </location>
</feature>
<dbReference type="Proteomes" id="UP000311382">
    <property type="component" value="Unassembled WGS sequence"/>
</dbReference>
<feature type="compositionally biased region" description="Basic and acidic residues" evidence="1">
    <location>
        <begin position="290"/>
        <end position="301"/>
    </location>
</feature>
<name>A0A5C5G3Z2_9BASI</name>
<feature type="region of interest" description="Disordered" evidence="1">
    <location>
        <begin position="927"/>
        <end position="966"/>
    </location>
</feature>
<evidence type="ECO:0000313" key="3">
    <source>
        <dbReference type="Proteomes" id="UP000311382"/>
    </source>
</evidence>
<feature type="compositionally biased region" description="Low complexity" evidence="1">
    <location>
        <begin position="174"/>
        <end position="191"/>
    </location>
</feature>
<feature type="compositionally biased region" description="Low complexity" evidence="1">
    <location>
        <begin position="372"/>
        <end position="382"/>
    </location>
</feature>
<dbReference type="AlphaFoldDB" id="A0A5C5G3Z2"/>
<feature type="compositionally biased region" description="Low complexity" evidence="1">
    <location>
        <begin position="485"/>
        <end position="505"/>
    </location>
</feature>
<organism evidence="2 3">
    <name type="scientific">Rhodotorula diobovata</name>
    <dbReference type="NCBI Taxonomy" id="5288"/>
    <lineage>
        <taxon>Eukaryota</taxon>
        <taxon>Fungi</taxon>
        <taxon>Dikarya</taxon>
        <taxon>Basidiomycota</taxon>
        <taxon>Pucciniomycotina</taxon>
        <taxon>Microbotryomycetes</taxon>
        <taxon>Sporidiobolales</taxon>
        <taxon>Sporidiobolaceae</taxon>
        <taxon>Rhodotorula</taxon>
    </lineage>
</organism>
<feature type="region of interest" description="Disordered" evidence="1">
    <location>
        <begin position="1113"/>
        <end position="1154"/>
    </location>
</feature>
<sequence>MRRATVIGLVDLTPQQTVPDPLVRGTGGQDSQSQRARAPQAGHPPCLPLPLVARSSSLTLGSGSICSRGRPLCERAALDPPLPGPGLTHAREARGWMAPEPRSPAVGSAGTASTAHATQQHHHHPLAHLHLAPEHQPGPWTHTTHLRPPVHQVTPSSTHHHHVNRGLDLPHSVSLAGPPTSPSSASSSSALSEHHHHQPSSWSDPLRHPVAFPAMHPPQHHPTASAAAATQYPSPSQAPLRLDTGRTHWQDDARRKSLKLSHGNDNAGAMSLPLSQWQWPGADGGGDGGGARRESAGEHHGGGNGGGPSLPHLQVPQGHDVSASSMLPSPAGTSTLNPTAWPPPASHLSHFYPSLPNPFATPGGGGVPPPGSSDGARPGSSSAAAVSAASAYPTPYAAYSGLPPQTGTGLPPTYLPYGVSSGGGAPAYLPYTPTSASFSPHHAYAPVFSHSMSPGAAAAFAPTASSSSQLQQHQQPHPLAPPPSLSAYSQPPYASYLPSPSSHLSQPPPLPPPAPPPQASTVPPQATLGYTGGVVGAASTGDSPTSPTFPTDASTPYIPPDPSAPTHPCVLVAAANRDQIGAIDLTGHSRPDDGNTRRASTAQSSRRAIDLVYDCQNCRRRIGRLTLRGGAVDKSVGDSPAKYMGVFYCSQCVAPPPGSAHGGGTRADGLSGGSMAYASEATYYDTLTAAVDRFQGIDPTLGDTRPPPAPPGKVRSGFTASSLLGGGVMQGGGGGGGGKKRRVSVAEESEGVLGCDVCRRDLATGTLQLVATGEPVGATIEVLCAHCESRYTRCSDCGGGGGSKGVGRWRCTQLFPPGRRTCMLQHTRVGTVNEMDYDVWPLSSISAARKPELVALCKDLYYTQLMGTLGVPDMLESVCPIARSFSEVEKLCVDSWTQYEPFITDDVEATAQSRRYIAMRWVRPSSRKKRSKRGSNSTASEVGTQSSPEEHKKPLPPASPVIDSLRGDGPLVREGKVLTGFILAELDLNWGNLHVAITMPTGAGESYDASTRLMQTLVARVHDDLAATNAHRAALQLPLYPPMTTAWTMHMTKRDSRIMSRLETRRGFIPLEDFLVKYPESDPKHFPPHRPAYLPPQYLRGWQVYAKRLTAEDLPPSQSGSFSSASSAGQQQNSAGSTSGLARHSAGGRRPSAR</sequence>
<feature type="compositionally biased region" description="Polar residues" evidence="1">
    <location>
        <begin position="540"/>
        <end position="554"/>
    </location>
</feature>
<feature type="region of interest" description="Disordered" evidence="1">
    <location>
        <begin position="98"/>
        <end position="242"/>
    </location>
</feature>
<dbReference type="EMBL" id="SOZI01000015">
    <property type="protein sequence ID" value="TNY23152.1"/>
    <property type="molecule type" value="Genomic_DNA"/>
</dbReference>
<feature type="compositionally biased region" description="Low complexity" evidence="1">
    <location>
        <begin position="1117"/>
        <end position="1140"/>
    </location>
</feature>
<comment type="caution">
    <text evidence="2">The sequence shown here is derived from an EMBL/GenBank/DDBJ whole genome shotgun (WGS) entry which is preliminary data.</text>
</comment>
<feature type="region of interest" description="Disordered" evidence="1">
    <location>
        <begin position="260"/>
        <end position="382"/>
    </location>
</feature>
<gene>
    <name evidence="2" type="ORF">DMC30DRAFT_390489</name>
</gene>
<keyword evidence="3" id="KW-1185">Reference proteome</keyword>
<evidence type="ECO:0000256" key="1">
    <source>
        <dbReference type="SAM" id="MobiDB-lite"/>
    </source>
</evidence>